<dbReference type="SUPFAM" id="SSF53448">
    <property type="entry name" value="Nucleotide-diphospho-sugar transferases"/>
    <property type="match status" value="1"/>
</dbReference>
<dbReference type="Gene3D" id="3.90.550.10">
    <property type="entry name" value="Spore Coat Polysaccharide Biosynthesis Protein SpsA, Chain A"/>
    <property type="match status" value="1"/>
</dbReference>
<dbReference type="Proteomes" id="UP000010469">
    <property type="component" value="Chromosome"/>
</dbReference>
<dbReference type="GeneID" id="14212196"/>
<dbReference type="KEGG" id="clg:Calag_0936"/>
<keyword evidence="3" id="KW-1133">Transmembrane helix</keyword>
<reference evidence="6" key="1">
    <citation type="submission" date="2012-03" db="EMBL/GenBank/DDBJ databases">
        <title>Complete genome of Caldisphaera lagunensis DSM 15908.</title>
        <authorList>
            <person name="Lucas S."/>
            <person name="Copeland A."/>
            <person name="Lapidus A."/>
            <person name="Glavina del Rio T."/>
            <person name="Dalin E."/>
            <person name="Tice H."/>
            <person name="Bruce D."/>
            <person name="Goodwin L."/>
            <person name="Pitluck S."/>
            <person name="Peters L."/>
            <person name="Mikhailova N."/>
            <person name="Teshima H."/>
            <person name="Kyrpides N."/>
            <person name="Mavromatis K."/>
            <person name="Ivanova N."/>
            <person name="Brettin T."/>
            <person name="Detter J.C."/>
            <person name="Han C."/>
            <person name="Larimer F."/>
            <person name="Land M."/>
            <person name="Hauser L."/>
            <person name="Markowitz V."/>
            <person name="Cheng J.-F."/>
            <person name="Hugenholtz P."/>
            <person name="Woyke T."/>
            <person name="Wu D."/>
            <person name="Spring S."/>
            <person name="Schroeder M."/>
            <person name="Brambilla E."/>
            <person name="Klenk H.-P."/>
            <person name="Eisen J.A."/>
        </authorList>
    </citation>
    <scope>NUCLEOTIDE SEQUENCE [LARGE SCALE GENOMIC DNA]</scope>
    <source>
        <strain evidence="6">DSM 15908 / JCM 11604 / IC-154</strain>
    </source>
</reference>
<evidence type="ECO:0000256" key="2">
    <source>
        <dbReference type="ARBA" id="ARBA00022679"/>
    </source>
</evidence>
<evidence type="ECO:0000256" key="3">
    <source>
        <dbReference type="SAM" id="Phobius"/>
    </source>
</evidence>
<feature type="domain" description="Glycosyltransferase 2-like" evidence="4">
    <location>
        <begin position="52"/>
        <end position="205"/>
    </location>
</feature>
<accession>L0AC20</accession>
<dbReference type="InterPro" id="IPR029044">
    <property type="entry name" value="Nucleotide-diphossugar_trans"/>
</dbReference>
<evidence type="ECO:0000259" key="4">
    <source>
        <dbReference type="Pfam" id="PF00535"/>
    </source>
</evidence>
<dbReference type="OrthoDB" id="43988at2157"/>
<protein>
    <submittedName>
        <fullName evidence="5">Glycosyl transferase</fullName>
    </submittedName>
</protein>
<keyword evidence="2 5" id="KW-0808">Transferase</keyword>
<dbReference type="eggNOG" id="arCOG01389">
    <property type="taxonomic scope" value="Archaea"/>
</dbReference>
<feature type="transmembrane region" description="Helical" evidence="3">
    <location>
        <begin position="6"/>
        <end position="28"/>
    </location>
</feature>
<evidence type="ECO:0000313" key="5">
    <source>
        <dbReference type="EMBL" id="AFZ70667.1"/>
    </source>
</evidence>
<dbReference type="HOGENOM" id="CLU_062567_0_0_2"/>
<gene>
    <name evidence="5" type="ordered locus">Calag_0936</name>
</gene>
<proteinExistence type="predicted"/>
<organism evidence="5 6">
    <name type="scientific">Caldisphaera lagunensis (strain DSM 15908 / JCM 11604 / ANMR 0165 / IC-154)</name>
    <dbReference type="NCBI Taxonomy" id="1056495"/>
    <lineage>
        <taxon>Archaea</taxon>
        <taxon>Thermoproteota</taxon>
        <taxon>Thermoprotei</taxon>
        <taxon>Acidilobales</taxon>
        <taxon>Caldisphaeraceae</taxon>
        <taxon>Caldisphaera</taxon>
    </lineage>
</organism>
<dbReference type="RefSeq" id="WP_015232564.1">
    <property type="nucleotide sequence ID" value="NC_019791.1"/>
</dbReference>
<keyword evidence="6" id="KW-1185">Reference proteome</keyword>
<dbReference type="Pfam" id="PF00535">
    <property type="entry name" value="Glycos_transf_2"/>
    <property type="match status" value="1"/>
</dbReference>
<dbReference type="PANTHER" id="PTHR43630">
    <property type="entry name" value="POLY-BETA-1,6-N-ACETYL-D-GLUCOSAMINE SYNTHASE"/>
    <property type="match status" value="1"/>
</dbReference>
<keyword evidence="3" id="KW-0812">Transmembrane</keyword>
<evidence type="ECO:0000256" key="1">
    <source>
        <dbReference type="ARBA" id="ARBA00022676"/>
    </source>
</evidence>
<dbReference type="EMBL" id="CP003378">
    <property type="protein sequence ID" value="AFZ70667.1"/>
    <property type="molecule type" value="Genomic_DNA"/>
</dbReference>
<dbReference type="InParanoid" id="L0AC20"/>
<keyword evidence="3" id="KW-0472">Membrane</keyword>
<keyword evidence="1" id="KW-0328">Glycosyltransferase</keyword>
<dbReference type="InterPro" id="IPR001173">
    <property type="entry name" value="Glyco_trans_2-like"/>
</dbReference>
<evidence type="ECO:0000313" key="6">
    <source>
        <dbReference type="Proteomes" id="UP000010469"/>
    </source>
</evidence>
<feature type="transmembrane region" description="Helical" evidence="3">
    <location>
        <begin position="307"/>
        <end position="325"/>
    </location>
</feature>
<dbReference type="STRING" id="1056495.Calag_0936"/>
<feature type="transmembrane region" description="Helical" evidence="3">
    <location>
        <begin position="280"/>
        <end position="301"/>
    </location>
</feature>
<dbReference type="AlphaFoldDB" id="L0AC20"/>
<name>L0AC20_CALLD</name>
<dbReference type="PANTHER" id="PTHR43630:SF1">
    <property type="entry name" value="POLY-BETA-1,6-N-ACETYL-D-GLUCOSAMINE SYNTHASE"/>
    <property type="match status" value="1"/>
</dbReference>
<dbReference type="GO" id="GO:0016757">
    <property type="term" value="F:glycosyltransferase activity"/>
    <property type="evidence" value="ECO:0007669"/>
    <property type="project" value="UniProtKB-KW"/>
</dbReference>
<sequence>MIISTILLILAISIFIIHISIPTFYYRYMLSNSKCNLKNNEDLDLDNYPLVSIIIPTYNEEKTIEEKIKDILRQDYEKDKMEIIVVDSASNDNTVNIAKKLNVKVFQQSERRGKANALNYALKNVNGDIVIITDADSSWETLDTIKKAVIYLKKFGGVTCIKKVRNNSIESTYRDLYNVLRLGESCIYSTPIAHGEFLAFRRGLIESFNEEIGADDSSSSHEISLKGERFVAVNDIICSELVPKEGYIHWRIRRAKHLIQHFSRAIRDINKVKDKGYKKILIIEYYIHLINPWLLIIALSLDLISSFLGNIISLFLIFAFFISLLSSQIRTWVIMQFLLAISQIKNFFNKEIVWKKEKK</sequence>